<dbReference type="InterPro" id="IPR013324">
    <property type="entry name" value="RNA_pol_sigma_r3/r4-like"/>
</dbReference>
<keyword evidence="2" id="KW-1185">Reference proteome</keyword>
<name>A0A6M5YKT1_9BACT</name>
<dbReference type="InterPro" id="IPR036388">
    <property type="entry name" value="WH-like_DNA-bd_sf"/>
</dbReference>
<sequence>MCTPSQVCSDPRCMVAAAGWCVLSDLIQSVLGRGGGIGPEDLADLRQRVLLVVFRRRQPHEAPENLRGLAAAVARRARRDWFFHPPRRPIPWCEVVAEVADRSFDEADVNLRADLDLLADDARAVLVAVAIKGLTRREVAARLRLTSHEVRMLYREAVTFLARLWCIPGP</sequence>
<organism evidence="1 2">
    <name type="scientific">Frigoriglobus tundricola</name>
    <dbReference type="NCBI Taxonomy" id="2774151"/>
    <lineage>
        <taxon>Bacteria</taxon>
        <taxon>Pseudomonadati</taxon>
        <taxon>Planctomycetota</taxon>
        <taxon>Planctomycetia</taxon>
        <taxon>Gemmatales</taxon>
        <taxon>Gemmataceae</taxon>
        <taxon>Frigoriglobus</taxon>
    </lineage>
</organism>
<dbReference type="SUPFAM" id="SSF88659">
    <property type="entry name" value="Sigma3 and sigma4 domains of RNA polymerase sigma factors"/>
    <property type="match status" value="1"/>
</dbReference>
<dbReference type="Gene3D" id="1.10.10.10">
    <property type="entry name" value="Winged helix-like DNA-binding domain superfamily/Winged helix DNA-binding domain"/>
    <property type="match status" value="1"/>
</dbReference>
<accession>A0A6M5YKT1</accession>
<reference evidence="2" key="1">
    <citation type="submission" date="2020-05" db="EMBL/GenBank/DDBJ databases">
        <title>Frigoriglobus tundricola gen. nov., sp. nov., a psychrotolerant cellulolytic planctomycete of the family Gemmataceae with two divergent copies of 16S rRNA gene.</title>
        <authorList>
            <person name="Kulichevskaya I.S."/>
            <person name="Ivanova A.A."/>
            <person name="Naumoff D.G."/>
            <person name="Beletsky A.V."/>
            <person name="Rijpstra W.I.C."/>
            <person name="Sinninghe Damste J.S."/>
            <person name="Mardanov A.V."/>
            <person name="Ravin N.V."/>
            <person name="Dedysh S.N."/>
        </authorList>
    </citation>
    <scope>NUCLEOTIDE SEQUENCE [LARGE SCALE GENOMIC DNA]</scope>
    <source>
        <strain evidence="2">PL17</strain>
    </source>
</reference>
<proteinExistence type="predicted"/>
<dbReference type="Proteomes" id="UP000503447">
    <property type="component" value="Chromosome"/>
</dbReference>
<protein>
    <submittedName>
        <fullName evidence="1">Uncharacterized protein</fullName>
    </submittedName>
</protein>
<dbReference type="RefSeq" id="WP_171470229.1">
    <property type="nucleotide sequence ID" value="NZ_CP053452.2"/>
</dbReference>
<dbReference type="KEGG" id="ftj:FTUN_1703"/>
<evidence type="ECO:0000313" key="1">
    <source>
        <dbReference type="EMBL" id="QJW94184.1"/>
    </source>
</evidence>
<evidence type="ECO:0000313" key="2">
    <source>
        <dbReference type="Proteomes" id="UP000503447"/>
    </source>
</evidence>
<dbReference type="AlphaFoldDB" id="A0A6M5YKT1"/>
<dbReference type="EMBL" id="CP053452">
    <property type="protein sequence ID" value="QJW94184.1"/>
    <property type="molecule type" value="Genomic_DNA"/>
</dbReference>
<gene>
    <name evidence="1" type="ORF">FTUN_1703</name>
</gene>